<reference evidence="1 2" key="1">
    <citation type="journal article" date="2010" name="Nature">
        <title>Nitrite-driven anaerobic methane oxidation by oxygenic bacteria.</title>
        <authorList>
            <person name="Ettwig K.F."/>
            <person name="Butler M.K."/>
            <person name="Le Paslier D."/>
            <person name="Pelletier E."/>
            <person name="Mangenot S."/>
            <person name="Kuypers M.M.M."/>
            <person name="Schreiber F."/>
            <person name="Dutilh B.E."/>
            <person name="Zedelius J."/>
            <person name="de Beer D."/>
            <person name="Gloerich J."/>
            <person name="Wessels H.J.C.T."/>
            <person name="van Allen T."/>
            <person name="Luesken F."/>
            <person name="Wu M."/>
            <person name="van de Pas-Schoonen K.T."/>
            <person name="Op den Camp H.J.M."/>
            <person name="Janssen-Megens E.M."/>
            <person name="Francoijs K-J."/>
            <person name="Stunnenberg H."/>
            <person name="Weissenbach J."/>
            <person name="Jetten M.S.M."/>
            <person name="Strous M."/>
        </authorList>
    </citation>
    <scope>NUCLEOTIDE SEQUENCE [LARGE SCALE GENOMIC DNA]</scope>
</reference>
<name>D5MM23_METO1</name>
<proteinExistence type="predicted"/>
<gene>
    <name evidence="1" type="ORF">DAMO_0848</name>
</gene>
<dbReference type="AlphaFoldDB" id="D5MM23"/>
<dbReference type="Proteomes" id="UP000006898">
    <property type="component" value="Chromosome"/>
</dbReference>
<evidence type="ECO:0000313" key="2">
    <source>
        <dbReference type="Proteomes" id="UP000006898"/>
    </source>
</evidence>
<dbReference type="HOGENOM" id="CLU_2463354_0_0_0"/>
<evidence type="ECO:0000313" key="1">
    <source>
        <dbReference type="EMBL" id="CBE67909.1"/>
    </source>
</evidence>
<organism evidence="1 2">
    <name type="scientific">Methylomirabilis oxygeniifera</name>
    <dbReference type="NCBI Taxonomy" id="671143"/>
    <lineage>
        <taxon>Bacteria</taxon>
        <taxon>Candidatus Methylomirabilota</taxon>
        <taxon>Candidatus Methylomirabilia</taxon>
        <taxon>Candidatus Methylomirabilales</taxon>
        <taxon>Candidatus Methylomirabilaceae</taxon>
        <taxon>Candidatus Methylomirabilis</taxon>
    </lineage>
</organism>
<sequence>MLPNLRCVIKEKRFESELKRIKTNPRRADDFVEGPEWVLSRDPEQGTQVEEDPPVWFLGIEDDSSHLTAAIYYTFDENHVWLLSIRTI</sequence>
<dbReference type="KEGG" id="mox:DAMO_0848"/>
<accession>D5MM23</accession>
<protein>
    <submittedName>
        <fullName evidence="1">Uncharacterized protein</fullName>
    </submittedName>
</protein>
<dbReference type="STRING" id="671143.DAMO_0848"/>
<dbReference type="EMBL" id="FP565575">
    <property type="protein sequence ID" value="CBE67909.1"/>
    <property type="molecule type" value="Genomic_DNA"/>
</dbReference>